<evidence type="ECO:0000313" key="3">
    <source>
        <dbReference type="Proteomes" id="UP000655588"/>
    </source>
</evidence>
<reference evidence="2" key="1">
    <citation type="submission" date="2019-11" db="EMBL/GenBank/DDBJ databases">
        <title>The nuclear and mitochondrial genomes of Frieseomelitta varia - a highly eusocial stingless bee (Meliponini) with a permanently sterile worker caste.</title>
        <authorList>
            <person name="Freitas F.C.P."/>
            <person name="Lourenco A.P."/>
            <person name="Nunes F.M.F."/>
            <person name="Paschoal A.R."/>
            <person name="Abreu F.C.P."/>
            <person name="Barbin F.O."/>
            <person name="Bataglia L."/>
            <person name="Cardoso-Junior C.A.M."/>
            <person name="Cervoni M.S."/>
            <person name="Silva S.R."/>
            <person name="Dalarmi F."/>
            <person name="Del Lama M.A."/>
            <person name="Depintor T.S."/>
            <person name="Ferreira K.M."/>
            <person name="Goria P.S."/>
            <person name="Jaskot M.C."/>
            <person name="Lago D.C."/>
            <person name="Luna-Lucena D."/>
            <person name="Moda L.M."/>
            <person name="Nascimento L."/>
            <person name="Pedrino M."/>
            <person name="Rabico F.O."/>
            <person name="Sanches F.C."/>
            <person name="Santos D.E."/>
            <person name="Santos C.G."/>
            <person name="Vieira J."/>
            <person name="Lopes T.F."/>
            <person name="Barchuk A.R."/>
            <person name="Hartfelder K."/>
            <person name="Simoes Z.L.P."/>
            <person name="Bitondi M.M.G."/>
            <person name="Pinheiro D.G."/>
        </authorList>
    </citation>
    <scope>NUCLEOTIDE SEQUENCE</scope>
    <source>
        <strain evidence="2">USP_RPSP 00005682</strain>
        <tissue evidence="2">Whole individual</tissue>
    </source>
</reference>
<keyword evidence="1" id="KW-0472">Membrane</keyword>
<accession>A0A833W790</accession>
<keyword evidence="3" id="KW-1185">Reference proteome</keyword>
<comment type="caution">
    <text evidence="2">The sequence shown here is derived from an EMBL/GenBank/DDBJ whole genome shotgun (WGS) entry which is preliminary data.</text>
</comment>
<feature type="transmembrane region" description="Helical" evidence="1">
    <location>
        <begin position="39"/>
        <end position="59"/>
    </location>
</feature>
<feature type="transmembrane region" description="Helical" evidence="1">
    <location>
        <begin position="132"/>
        <end position="153"/>
    </location>
</feature>
<protein>
    <submittedName>
        <fullName evidence="2">Uncharacterized protein</fullName>
    </submittedName>
</protein>
<name>A0A833W790_9HYME</name>
<feature type="transmembrane region" description="Helical" evidence="1">
    <location>
        <begin position="173"/>
        <end position="206"/>
    </location>
</feature>
<organism evidence="2 3">
    <name type="scientific">Frieseomelitta varia</name>
    <dbReference type="NCBI Taxonomy" id="561572"/>
    <lineage>
        <taxon>Eukaryota</taxon>
        <taxon>Metazoa</taxon>
        <taxon>Ecdysozoa</taxon>
        <taxon>Arthropoda</taxon>
        <taxon>Hexapoda</taxon>
        <taxon>Insecta</taxon>
        <taxon>Pterygota</taxon>
        <taxon>Neoptera</taxon>
        <taxon>Endopterygota</taxon>
        <taxon>Hymenoptera</taxon>
        <taxon>Apocrita</taxon>
        <taxon>Aculeata</taxon>
        <taxon>Apoidea</taxon>
        <taxon>Anthophila</taxon>
        <taxon>Apidae</taxon>
        <taxon>Frieseomelitta</taxon>
    </lineage>
</organism>
<dbReference type="Proteomes" id="UP000655588">
    <property type="component" value="Unassembled WGS sequence"/>
</dbReference>
<sequence length="217" mass="25291">MLRNSLTINMDVFEKQYNSYRVVSCIIGLWPYQKTIYTVIKRIFISIILLVNLVFQIMSLLNSEITLRSCVLTLSTTIPFLLFFLRYVNFIEFSSNLKYFIGHMRMEETLLQDLVEVQILTKYVDNGRTCSTGVLTFTAYLLGPIILDLIVPLNEPRTRLIKYLTEFSHDKTVYLDIVALNFVFIIIVGLLCITCTESFLTIFAYYLSGLFKITRYE</sequence>
<keyword evidence="1" id="KW-1133">Transmembrane helix</keyword>
<proteinExistence type="predicted"/>
<keyword evidence="1" id="KW-0812">Transmembrane</keyword>
<dbReference type="EMBL" id="WNWW01000605">
    <property type="protein sequence ID" value="KAF3423013.1"/>
    <property type="molecule type" value="Genomic_DNA"/>
</dbReference>
<gene>
    <name evidence="2" type="ORF">E2986_12645</name>
</gene>
<evidence type="ECO:0000313" key="2">
    <source>
        <dbReference type="EMBL" id="KAF3423013.1"/>
    </source>
</evidence>
<dbReference type="AlphaFoldDB" id="A0A833W790"/>
<feature type="transmembrane region" description="Helical" evidence="1">
    <location>
        <begin position="65"/>
        <end position="88"/>
    </location>
</feature>
<evidence type="ECO:0000256" key="1">
    <source>
        <dbReference type="SAM" id="Phobius"/>
    </source>
</evidence>